<dbReference type="InterPro" id="IPR027417">
    <property type="entry name" value="P-loop_NTPase"/>
</dbReference>
<protein>
    <recommendedName>
        <fullName evidence="3">Thymidylate kinase</fullName>
    </recommendedName>
</protein>
<dbReference type="SUPFAM" id="SSF52540">
    <property type="entry name" value="P-loop containing nucleoside triphosphate hydrolases"/>
    <property type="match status" value="1"/>
</dbReference>
<dbReference type="RefSeq" id="WP_189001162.1">
    <property type="nucleotide sequence ID" value="NZ_BMHP01000022.1"/>
</dbReference>
<accession>A0A916ZKY2</accession>
<sequence length="370" mass="43385">MEQTLNQSKLILMEGLPSTGKSTNAGILFSQLERNGKKARWIHEVARPHPTLFFYEAYMEDKEYLEFIARYPHTAAILEQLLIKRKNGIGIDLLDVEWNYYEYLGSDSFTDLKKYDVWNFDLERYKQVAIEKWEHFVEKQLHSNEIAILDSCIFQFQAYTFILADAPFIQLQSFIEAIYKIISPLNPSLIYLYRDNTDDTIDYLVKCRGTAFLERIWERDKHQRYYRNRPPGAESYKMFLRDYGSCARMLFDSVPTSKLSLEITEGNWNDYVDLLLNFLNLSYVPSRSFTLPNGTYMCEEINQQIQLVEGHLITPDGAKKKLMPRSSSEFFIHDLPVIIRLDGERIIIKGEQLCDRWTTSGAIYQKLSLS</sequence>
<reference evidence="1" key="1">
    <citation type="journal article" date="2014" name="Int. J. Syst. Evol. Microbiol.">
        <title>Complete genome sequence of Corynebacterium casei LMG S-19264T (=DSM 44701T), isolated from a smear-ripened cheese.</title>
        <authorList>
            <consortium name="US DOE Joint Genome Institute (JGI-PGF)"/>
            <person name="Walter F."/>
            <person name="Albersmeier A."/>
            <person name="Kalinowski J."/>
            <person name="Ruckert C."/>
        </authorList>
    </citation>
    <scope>NUCLEOTIDE SEQUENCE</scope>
    <source>
        <strain evidence="1">CGMCC 1.15178</strain>
    </source>
</reference>
<dbReference type="AlphaFoldDB" id="A0A916ZKY2"/>
<dbReference type="Proteomes" id="UP000612456">
    <property type="component" value="Unassembled WGS sequence"/>
</dbReference>
<reference evidence="1" key="2">
    <citation type="submission" date="2020-09" db="EMBL/GenBank/DDBJ databases">
        <authorList>
            <person name="Sun Q."/>
            <person name="Zhou Y."/>
        </authorList>
    </citation>
    <scope>NUCLEOTIDE SEQUENCE</scope>
    <source>
        <strain evidence="1">CGMCC 1.15178</strain>
    </source>
</reference>
<comment type="caution">
    <text evidence="1">The sequence shown here is derived from an EMBL/GenBank/DDBJ whole genome shotgun (WGS) entry which is preliminary data.</text>
</comment>
<gene>
    <name evidence="1" type="ORF">GCM10010911_72450</name>
</gene>
<evidence type="ECO:0008006" key="3">
    <source>
        <dbReference type="Google" id="ProtNLM"/>
    </source>
</evidence>
<proteinExistence type="predicted"/>
<name>A0A916ZKY2_9BACL</name>
<dbReference type="Gene3D" id="3.40.50.300">
    <property type="entry name" value="P-loop containing nucleotide triphosphate hydrolases"/>
    <property type="match status" value="1"/>
</dbReference>
<organism evidence="1 2">
    <name type="scientific">Paenibacillus nasutitermitis</name>
    <dbReference type="NCBI Taxonomy" id="1652958"/>
    <lineage>
        <taxon>Bacteria</taxon>
        <taxon>Bacillati</taxon>
        <taxon>Bacillota</taxon>
        <taxon>Bacilli</taxon>
        <taxon>Bacillales</taxon>
        <taxon>Paenibacillaceae</taxon>
        <taxon>Paenibacillus</taxon>
    </lineage>
</organism>
<evidence type="ECO:0000313" key="2">
    <source>
        <dbReference type="Proteomes" id="UP000612456"/>
    </source>
</evidence>
<evidence type="ECO:0000313" key="1">
    <source>
        <dbReference type="EMBL" id="GGE02889.1"/>
    </source>
</evidence>
<dbReference type="EMBL" id="BMHP01000022">
    <property type="protein sequence ID" value="GGE02889.1"/>
    <property type="molecule type" value="Genomic_DNA"/>
</dbReference>
<keyword evidence="2" id="KW-1185">Reference proteome</keyword>